<evidence type="ECO:0008006" key="4">
    <source>
        <dbReference type="Google" id="ProtNLM"/>
    </source>
</evidence>
<dbReference type="EMBL" id="AP028978">
    <property type="protein sequence ID" value="BET97680.1"/>
    <property type="molecule type" value="Genomic_DNA"/>
</dbReference>
<accession>A0ABN7C6E0</accession>
<organism evidence="2 3">
    <name type="scientific">Xenorhabdus taiwanensis</name>
    <dbReference type="NCBI Taxonomy" id="3085177"/>
    <lineage>
        <taxon>Bacteria</taxon>
        <taxon>Pseudomonadati</taxon>
        <taxon>Pseudomonadota</taxon>
        <taxon>Gammaproteobacteria</taxon>
        <taxon>Enterobacterales</taxon>
        <taxon>Morganellaceae</taxon>
        <taxon>Xenorhabdus</taxon>
    </lineage>
</organism>
<dbReference type="Proteomes" id="UP001529514">
    <property type="component" value="Chromosome"/>
</dbReference>
<keyword evidence="1" id="KW-1277">Toxin-antitoxin system</keyword>
<evidence type="ECO:0000256" key="1">
    <source>
        <dbReference type="ARBA" id="ARBA00022649"/>
    </source>
</evidence>
<name>A0ABN7C6E0_9GAMM</name>
<evidence type="ECO:0000313" key="2">
    <source>
        <dbReference type="EMBL" id="BET97680.1"/>
    </source>
</evidence>
<protein>
    <recommendedName>
        <fullName evidence="4">Plasmid stabilization protein</fullName>
    </recommendedName>
</protein>
<dbReference type="RefSeq" id="WP_273559887.1">
    <property type="nucleotide sequence ID" value="NZ_AP028978.1"/>
</dbReference>
<keyword evidence="3" id="KW-1185">Reference proteome</keyword>
<dbReference type="InterPro" id="IPR007712">
    <property type="entry name" value="RelE/ParE_toxin"/>
</dbReference>
<dbReference type="NCBIfam" id="TIGR02385">
    <property type="entry name" value="RelE_StbE"/>
    <property type="match status" value="1"/>
</dbReference>
<reference evidence="2 3" key="1">
    <citation type="submission" date="2023-10" db="EMBL/GenBank/DDBJ databases">
        <title>Xenorhabdus taiwanensis sp. nov., a symbiotic bacterium associated with the entomopathogenic nematode Steinernema taiwanensis.</title>
        <authorList>
            <person name="Tseng C.T."/>
            <person name="Shu H.Y."/>
            <person name="Chen M.H."/>
            <person name="Fang Y.J."/>
            <person name="Wu T.L."/>
            <person name="Lin Y.C."/>
            <person name="Huang C.J."/>
        </authorList>
    </citation>
    <scope>NUCLEOTIDE SEQUENCE [LARGE SCALE GENOMIC DNA]</scope>
    <source>
        <strain evidence="2 3">TCT-1</strain>
    </source>
</reference>
<gene>
    <name evidence="2" type="ORF">TCT1_26010</name>
</gene>
<dbReference type="Gene3D" id="3.30.2310.20">
    <property type="entry name" value="RelE-like"/>
    <property type="match status" value="1"/>
</dbReference>
<dbReference type="InterPro" id="IPR035093">
    <property type="entry name" value="RelE/ParE_toxin_dom_sf"/>
</dbReference>
<proteinExistence type="predicted"/>
<dbReference type="Pfam" id="PF05016">
    <property type="entry name" value="ParE_toxin"/>
    <property type="match status" value="1"/>
</dbReference>
<evidence type="ECO:0000313" key="3">
    <source>
        <dbReference type="Proteomes" id="UP001529514"/>
    </source>
</evidence>
<sequence>MPEDTTVTIKYTDTAKYSLKDIANFLRSKDIDPLPIVNDLISEFESKVSIFPLSCPISLQLSKVGVMEYRECSTKNGYRILYTVDSETDVVVHVVLHQRQDIQALLLKRMIEYHI</sequence>